<feature type="domain" description="SCP" evidence="1">
    <location>
        <begin position="268"/>
        <end position="420"/>
    </location>
</feature>
<dbReference type="PANTHER" id="PTHR10334">
    <property type="entry name" value="CYSTEINE-RICH SECRETORY PROTEIN-RELATED"/>
    <property type="match status" value="1"/>
</dbReference>
<dbReference type="InterPro" id="IPR014044">
    <property type="entry name" value="CAP_dom"/>
</dbReference>
<dbReference type="PRINTS" id="PR00837">
    <property type="entry name" value="V5TPXLIKE"/>
</dbReference>
<accession>A0A8H4W5Z3</accession>
<name>A0A8H4W5Z3_9HELO</name>
<protein>
    <recommendedName>
        <fullName evidence="1">SCP domain-containing protein</fullName>
    </recommendedName>
</protein>
<dbReference type="AlphaFoldDB" id="A0A8H4W5Z3"/>
<dbReference type="InterPro" id="IPR001283">
    <property type="entry name" value="CRISP-related"/>
</dbReference>
<keyword evidence="3" id="KW-1185">Reference proteome</keyword>
<dbReference type="InterPro" id="IPR035940">
    <property type="entry name" value="CAP_sf"/>
</dbReference>
<reference evidence="2 3" key="1">
    <citation type="submission" date="2020-03" db="EMBL/GenBank/DDBJ databases">
        <title>Draft Genome Sequence of Cudoniella acicularis.</title>
        <authorList>
            <person name="Buettner E."/>
            <person name="Kellner H."/>
        </authorList>
    </citation>
    <scope>NUCLEOTIDE SEQUENCE [LARGE SCALE GENOMIC DNA]</scope>
    <source>
        <strain evidence="2 3">DSM 108380</strain>
    </source>
</reference>
<dbReference type="EMBL" id="JAAMPI010000168">
    <property type="protein sequence ID" value="KAF4634676.1"/>
    <property type="molecule type" value="Genomic_DNA"/>
</dbReference>
<dbReference type="Pfam" id="PF00188">
    <property type="entry name" value="CAP"/>
    <property type="match status" value="1"/>
</dbReference>
<dbReference type="Gene3D" id="3.40.33.10">
    <property type="entry name" value="CAP"/>
    <property type="match status" value="1"/>
</dbReference>
<evidence type="ECO:0000313" key="3">
    <source>
        <dbReference type="Proteomes" id="UP000566819"/>
    </source>
</evidence>
<evidence type="ECO:0000313" key="2">
    <source>
        <dbReference type="EMBL" id="KAF4634676.1"/>
    </source>
</evidence>
<evidence type="ECO:0000259" key="1">
    <source>
        <dbReference type="SMART" id="SM00198"/>
    </source>
</evidence>
<sequence length="443" mass="46696">MPLLQSQKQARPLSTFLPILPPPPQPFTSVFQPPRSFHRRSRQLHSLNHYKQALRSSPASSSTRSFRIPALSTSAFTAQAPVLPIHSLDLFPRSIYPAQVPPLSSKTFPELHSKHIEPRTLKMRSSIFITAFCAASALAKPIQKKDTVEDLVIITDIVYTTITEGAEAAAPTQAPVVAAAPSHSHHHKHSSAVPSVAPASFTTVVVTQSPVAAAAPATTQASVVVATAEAAAPVNYVSTPVSVPVAATSSAAAVAVPSSSPVDSSLTAYQSAAILHHNKHRANHSAPDVTWDATLASDAATLAATCVFEHDMSIGSGAPYGQNIASITASNLDSMDINSVIASTITNAWYYGEANNWVFGTTASGMDTSAKSWLHFTQVVWVASTTIGCATQKCVAGTMDPTNDSYFTVCNYGPQGNISPEFATNVLPPIGLPAFTAEITYNS</sequence>
<proteinExistence type="predicted"/>
<gene>
    <name evidence="2" type="ORF">G7Y89_g3428</name>
</gene>
<comment type="caution">
    <text evidence="2">The sequence shown here is derived from an EMBL/GenBank/DDBJ whole genome shotgun (WGS) entry which is preliminary data.</text>
</comment>
<dbReference type="Proteomes" id="UP000566819">
    <property type="component" value="Unassembled WGS sequence"/>
</dbReference>
<dbReference type="SUPFAM" id="SSF55797">
    <property type="entry name" value="PR-1-like"/>
    <property type="match status" value="1"/>
</dbReference>
<dbReference type="SMART" id="SM00198">
    <property type="entry name" value="SCP"/>
    <property type="match status" value="1"/>
</dbReference>
<organism evidence="2 3">
    <name type="scientific">Cudoniella acicularis</name>
    <dbReference type="NCBI Taxonomy" id="354080"/>
    <lineage>
        <taxon>Eukaryota</taxon>
        <taxon>Fungi</taxon>
        <taxon>Dikarya</taxon>
        <taxon>Ascomycota</taxon>
        <taxon>Pezizomycotina</taxon>
        <taxon>Leotiomycetes</taxon>
        <taxon>Helotiales</taxon>
        <taxon>Tricladiaceae</taxon>
        <taxon>Cudoniella</taxon>
    </lineage>
</organism>
<dbReference type="OrthoDB" id="337038at2759"/>